<protein>
    <submittedName>
        <fullName evidence="2">Uncharacterized protein</fullName>
    </submittedName>
</protein>
<name>A0ABR3GSU1_9PEZI</name>
<dbReference type="Proteomes" id="UP001447188">
    <property type="component" value="Unassembled WGS sequence"/>
</dbReference>
<proteinExistence type="predicted"/>
<keyword evidence="3" id="KW-1185">Reference proteome</keyword>
<organism evidence="2 3">
    <name type="scientific">Discina gigas</name>
    <dbReference type="NCBI Taxonomy" id="1032678"/>
    <lineage>
        <taxon>Eukaryota</taxon>
        <taxon>Fungi</taxon>
        <taxon>Dikarya</taxon>
        <taxon>Ascomycota</taxon>
        <taxon>Pezizomycotina</taxon>
        <taxon>Pezizomycetes</taxon>
        <taxon>Pezizales</taxon>
        <taxon>Discinaceae</taxon>
        <taxon>Discina</taxon>
    </lineage>
</organism>
<feature type="transmembrane region" description="Helical" evidence="1">
    <location>
        <begin position="232"/>
        <end position="253"/>
    </location>
</feature>
<evidence type="ECO:0000313" key="3">
    <source>
        <dbReference type="Proteomes" id="UP001447188"/>
    </source>
</evidence>
<evidence type="ECO:0000256" key="1">
    <source>
        <dbReference type="SAM" id="Phobius"/>
    </source>
</evidence>
<accession>A0ABR3GSU1</accession>
<dbReference type="EMBL" id="JBBBZM010000015">
    <property type="protein sequence ID" value="KAL0639004.1"/>
    <property type="molecule type" value="Genomic_DNA"/>
</dbReference>
<evidence type="ECO:0000313" key="2">
    <source>
        <dbReference type="EMBL" id="KAL0639004.1"/>
    </source>
</evidence>
<reference evidence="2 3" key="1">
    <citation type="submission" date="2024-02" db="EMBL/GenBank/DDBJ databases">
        <title>Discinaceae phylogenomics.</title>
        <authorList>
            <person name="Dirks A.C."/>
            <person name="James T.Y."/>
        </authorList>
    </citation>
    <scope>NUCLEOTIDE SEQUENCE [LARGE SCALE GENOMIC DNA]</scope>
    <source>
        <strain evidence="2 3">ACD0624</strain>
    </source>
</reference>
<keyword evidence="1" id="KW-0472">Membrane</keyword>
<comment type="caution">
    <text evidence="2">The sequence shown here is derived from an EMBL/GenBank/DDBJ whole genome shotgun (WGS) entry which is preliminary data.</text>
</comment>
<keyword evidence="1" id="KW-1133">Transmembrane helix</keyword>
<keyword evidence="1" id="KW-0812">Transmembrane</keyword>
<gene>
    <name evidence="2" type="ORF">Q9L58_001885</name>
</gene>
<sequence>MTSTASFNRSGLVSGNINLGSLITTFTPPATCLSHLYLEGSDAPVLSATFQDLVPTGTFPTLGWPTQTECYPPGYQAASSAFRASEEATAATFGGYFSPGVCPAGYTSACTKDIRFTSAGDQIALCCPYGYQCWVSIGSCVSEFTTDNMVTFVSASSGTVTEMRLPRSFLRPSGSTFTSYINSALAAQIQVRWAASDPAGNTFSPTMPPVPGITVSPTALPVPSPMPAIGPAIYMSVGIPGALIILACVFFFIRVSRKRKNAAGELSRLDTSIAEKAELTGECVLPQESGGIMRVELDAIEPVRVVGGPGRTFELETPIAELAAPFPELEGEASSVAPEVAEQLSTEATSPLTAMTIADEAGVVKRVSV</sequence>